<dbReference type="SUPFAM" id="SSF110997">
    <property type="entry name" value="Sporulation related repeat"/>
    <property type="match status" value="1"/>
</dbReference>
<sequence length="282" mass="31480">MNAFVINEDQIKTAGFVLLAVIVVSFLSGYFLGVSVSTSVNNEMQQVKKGGVSNVSEAVAIKPVINNVVESKNKDSEKIDKKNKSQNKKDKKIDKKEIKKKKEDKKVSAKNKTPKKPEAKKTAEKKKPKKVEKKKTVTNQVVSNKKSQEKKAQNKKKDAKQNAVSEKEKNKETKETKAKKSEVSAKDKTKKLTDPKSDIAQTNERMYSIQAGMFTSETNANSFIEKLAAKEFNAYLSGFVSSSGATKYNVRVGKFKQRDQAREVLKDFQKAFSSPAYVVIAK</sequence>
<dbReference type="AlphaFoldDB" id="A0A3B0XYZ0"/>
<accession>A0A3B0XYZ0</accession>
<name>A0A3B0XYZ0_9ZZZZ</name>
<proteinExistence type="predicted"/>
<feature type="transmembrane region" description="Helical" evidence="2">
    <location>
        <begin position="12"/>
        <end position="32"/>
    </location>
</feature>
<keyword evidence="2" id="KW-0472">Membrane</keyword>
<dbReference type="PROSITE" id="PS51724">
    <property type="entry name" value="SPOR"/>
    <property type="match status" value="1"/>
</dbReference>
<evidence type="ECO:0000256" key="1">
    <source>
        <dbReference type="SAM" id="MobiDB-lite"/>
    </source>
</evidence>
<feature type="domain" description="SPOR" evidence="3">
    <location>
        <begin position="201"/>
        <end position="281"/>
    </location>
</feature>
<keyword evidence="2" id="KW-1133">Transmembrane helix</keyword>
<dbReference type="InterPro" id="IPR007730">
    <property type="entry name" value="SPOR-like_dom"/>
</dbReference>
<feature type="compositionally biased region" description="Basic and acidic residues" evidence="1">
    <location>
        <begin position="146"/>
        <end position="197"/>
    </location>
</feature>
<dbReference type="GO" id="GO:0042834">
    <property type="term" value="F:peptidoglycan binding"/>
    <property type="evidence" value="ECO:0007669"/>
    <property type="project" value="InterPro"/>
</dbReference>
<evidence type="ECO:0000313" key="4">
    <source>
        <dbReference type="EMBL" id="VAW61494.1"/>
    </source>
</evidence>
<feature type="compositionally biased region" description="Basic residues" evidence="1">
    <location>
        <begin position="123"/>
        <end position="133"/>
    </location>
</feature>
<feature type="region of interest" description="Disordered" evidence="1">
    <location>
        <begin position="73"/>
        <end position="203"/>
    </location>
</feature>
<dbReference type="EMBL" id="UOFH01000184">
    <property type="protein sequence ID" value="VAW61494.1"/>
    <property type="molecule type" value="Genomic_DNA"/>
</dbReference>
<feature type="compositionally biased region" description="Basic and acidic residues" evidence="1">
    <location>
        <begin position="73"/>
        <end position="107"/>
    </location>
</feature>
<keyword evidence="2" id="KW-0812">Transmembrane</keyword>
<reference evidence="4" key="1">
    <citation type="submission" date="2018-06" db="EMBL/GenBank/DDBJ databases">
        <authorList>
            <person name="Zhirakovskaya E."/>
        </authorList>
    </citation>
    <scope>NUCLEOTIDE SEQUENCE</scope>
</reference>
<organism evidence="4">
    <name type="scientific">hydrothermal vent metagenome</name>
    <dbReference type="NCBI Taxonomy" id="652676"/>
    <lineage>
        <taxon>unclassified sequences</taxon>
        <taxon>metagenomes</taxon>
        <taxon>ecological metagenomes</taxon>
    </lineage>
</organism>
<evidence type="ECO:0000259" key="3">
    <source>
        <dbReference type="PROSITE" id="PS51724"/>
    </source>
</evidence>
<gene>
    <name evidence="4" type="ORF">MNBD_GAMMA08-2129</name>
</gene>
<dbReference type="InterPro" id="IPR036680">
    <property type="entry name" value="SPOR-like_sf"/>
</dbReference>
<dbReference type="Pfam" id="PF05036">
    <property type="entry name" value="SPOR"/>
    <property type="match status" value="1"/>
</dbReference>
<dbReference type="Gene3D" id="3.30.70.1070">
    <property type="entry name" value="Sporulation related repeat"/>
    <property type="match status" value="1"/>
</dbReference>
<evidence type="ECO:0000256" key="2">
    <source>
        <dbReference type="SAM" id="Phobius"/>
    </source>
</evidence>
<protein>
    <recommendedName>
        <fullName evidence="3">SPOR domain-containing protein</fullName>
    </recommendedName>
</protein>